<evidence type="ECO:0000313" key="3">
    <source>
        <dbReference type="Proteomes" id="UP000325785"/>
    </source>
</evidence>
<dbReference type="Proteomes" id="UP000325785">
    <property type="component" value="Chromosome"/>
</dbReference>
<name>A0A5P3A923_9RHOB</name>
<dbReference type="OrthoDB" id="7206991at2"/>
<dbReference type="Pfam" id="PF11994">
    <property type="entry name" value="DUF3489"/>
    <property type="match status" value="1"/>
</dbReference>
<dbReference type="SUPFAM" id="SSF46785">
    <property type="entry name" value="Winged helix' DNA-binding domain"/>
    <property type="match status" value="1"/>
</dbReference>
<evidence type="ECO:0000313" key="2">
    <source>
        <dbReference type="EMBL" id="QEW25847.1"/>
    </source>
</evidence>
<dbReference type="RefSeq" id="WP_057814174.1">
    <property type="nucleotide sequence ID" value="NZ_CP031598.1"/>
</dbReference>
<dbReference type="EMBL" id="CP031598">
    <property type="protein sequence ID" value="QEW25847.1"/>
    <property type="molecule type" value="Genomic_DNA"/>
</dbReference>
<dbReference type="AlphaFoldDB" id="A0A5P3A923"/>
<feature type="compositionally biased region" description="Basic residues" evidence="1">
    <location>
        <begin position="1"/>
        <end position="10"/>
    </location>
</feature>
<protein>
    <recommendedName>
        <fullName evidence="4">DUF3489 domain-containing protein</fullName>
    </recommendedName>
</protein>
<accession>A0A5P3A923</accession>
<proteinExistence type="predicted"/>
<dbReference type="InterPro" id="IPR021880">
    <property type="entry name" value="DUF3489"/>
</dbReference>
<dbReference type="KEGG" id="rid:RIdsm_01636"/>
<feature type="region of interest" description="Disordered" evidence="1">
    <location>
        <begin position="1"/>
        <end position="36"/>
    </location>
</feature>
<gene>
    <name evidence="2" type="ORF">RIdsm_01636</name>
</gene>
<dbReference type="InterPro" id="IPR036390">
    <property type="entry name" value="WH_DNA-bd_sf"/>
</dbReference>
<reference evidence="2 3" key="1">
    <citation type="submission" date="2018-08" db="EMBL/GenBank/DDBJ databases">
        <title>Genetic Globetrotter - A new plasmid hitch-hiking vast phylogenetic and geographic distances.</title>
        <authorList>
            <person name="Vollmers J."/>
            <person name="Petersen J."/>
        </authorList>
    </citation>
    <scope>NUCLEOTIDE SEQUENCE [LARGE SCALE GENOMIC DNA]</scope>
    <source>
        <strain evidence="2 3">DSM 26383</strain>
    </source>
</reference>
<sequence length="99" mass="10522">MTKKNTKTASKKAGSAERKRPGRKSQGAAPRNPKTALVREMLEGEVGASLDDLCKATGWQPHTVRAALSGLRKTGNVINRTKNDAGKSIYRVTDTGGAT</sequence>
<evidence type="ECO:0000256" key="1">
    <source>
        <dbReference type="SAM" id="MobiDB-lite"/>
    </source>
</evidence>
<organism evidence="2 3">
    <name type="scientific">Roseovarius indicus</name>
    <dbReference type="NCBI Taxonomy" id="540747"/>
    <lineage>
        <taxon>Bacteria</taxon>
        <taxon>Pseudomonadati</taxon>
        <taxon>Pseudomonadota</taxon>
        <taxon>Alphaproteobacteria</taxon>
        <taxon>Rhodobacterales</taxon>
        <taxon>Roseobacteraceae</taxon>
        <taxon>Roseovarius</taxon>
    </lineage>
</organism>
<evidence type="ECO:0008006" key="4">
    <source>
        <dbReference type="Google" id="ProtNLM"/>
    </source>
</evidence>